<dbReference type="OrthoDB" id="9770424at2"/>
<dbReference type="PIRSF" id="PIRSF005622">
    <property type="entry name" value="Hydrgn_mat_hypD"/>
    <property type="match status" value="1"/>
</dbReference>
<dbReference type="InterPro" id="IPR002780">
    <property type="entry name" value="Hyd_form_HypD"/>
</dbReference>
<keyword evidence="2" id="KW-0479">Metal-binding</keyword>
<reference evidence="6" key="2">
    <citation type="journal article" date="2016" name="Int. J. Syst. Evol. Microbiol.">
        <title>Complete genome sequence and cell structure of Limnochorda pilosa, a Gram-negative spore-former within the phylum Firmicutes.</title>
        <authorList>
            <person name="Watanabe M."/>
            <person name="Kojima H."/>
            <person name="Fukui M."/>
        </authorList>
    </citation>
    <scope>NUCLEOTIDE SEQUENCE [LARGE SCALE GENOMIC DNA]</scope>
    <source>
        <strain evidence="6">HC45</strain>
    </source>
</reference>
<comment type="similarity">
    <text evidence="1">Belongs to the HypD family.</text>
</comment>
<proteinExistence type="inferred from homology"/>
<dbReference type="NCBIfam" id="TIGR00075">
    <property type="entry name" value="hypD"/>
    <property type="match status" value="1"/>
</dbReference>
<dbReference type="AlphaFoldDB" id="A0A0K2SHD1"/>
<dbReference type="PATRIC" id="fig|1555112.3.peg.672"/>
<protein>
    <submittedName>
        <fullName evidence="5">Hydrogenase expression/formation protein HypD</fullName>
    </submittedName>
</protein>
<evidence type="ECO:0000256" key="2">
    <source>
        <dbReference type="ARBA" id="ARBA00022723"/>
    </source>
</evidence>
<evidence type="ECO:0000313" key="5">
    <source>
        <dbReference type="EMBL" id="BAS26500.1"/>
    </source>
</evidence>
<accession>A0A0K2SHD1</accession>
<keyword evidence="6" id="KW-1185">Reference proteome</keyword>
<dbReference type="InterPro" id="IPR042244">
    <property type="entry name" value="HypD_2_sf"/>
</dbReference>
<sequence length="389" mass="42100">MRFVDEFRQQEAARGLARALAATAARLERPVRIMEVCGGHTHAIFKFGLSELLPAGVEMLHGPGCPVCVTPRGKVEAAIALARRPDTVLVSFGDMLRVPGRRTSLLEERAQGADVRMVYSALDAVEIARSNPDRTVVWLAIGFETTVPGNAVAVLRASALGLENFYLLTSQVLLPPALRAILDAPDVQVDAFIGPGHVSTIIGTEPYRFVAESYRRPVVITGFEPLDLLQGIHMIVQQVAEDRSQVEVQYRRAVPSDGNPIARRIMAQVFEPVDQEWRGLGTIPASGLRLRESYAHMDAERAFAHLMPDALPDSSACRCGEVLRGVVRPPDCPLFGRACTPERPMGACMVSPEGACAAYYRYRPHARGNRRGTDGAAGSGAAVRGGETA</sequence>
<dbReference type="Pfam" id="PF01924">
    <property type="entry name" value="HypD"/>
    <property type="match status" value="1"/>
</dbReference>
<evidence type="ECO:0000256" key="1">
    <source>
        <dbReference type="ARBA" id="ARBA00007888"/>
    </source>
</evidence>
<feature type="region of interest" description="Disordered" evidence="4">
    <location>
        <begin position="370"/>
        <end position="389"/>
    </location>
</feature>
<dbReference type="KEGG" id="lpil:LIP_0643"/>
<feature type="compositionally biased region" description="Low complexity" evidence="4">
    <location>
        <begin position="379"/>
        <end position="389"/>
    </location>
</feature>
<keyword evidence="3" id="KW-0408">Iron</keyword>
<dbReference type="PANTHER" id="PTHR30149">
    <property type="entry name" value="HYDROGENASE PROTEIN ASSEMBLY PROTEIN HYPD"/>
    <property type="match status" value="1"/>
</dbReference>
<gene>
    <name evidence="5" type="ORF">LIP_0643</name>
</gene>
<reference evidence="6" key="1">
    <citation type="submission" date="2015-07" db="EMBL/GenBank/DDBJ databases">
        <title>Complete genome sequence and phylogenetic analysis of Limnochorda pilosa.</title>
        <authorList>
            <person name="Watanabe M."/>
            <person name="Kojima H."/>
            <person name="Fukui M."/>
        </authorList>
    </citation>
    <scope>NUCLEOTIDE SEQUENCE [LARGE SCALE GENOMIC DNA]</scope>
    <source>
        <strain evidence="6">HC45</strain>
    </source>
</reference>
<organism evidence="5 6">
    <name type="scientific">Limnochorda pilosa</name>
    <dbReference type="NCBI Taxonomy" id="1555112"/>
    <lineage>
        <taxon>Bacteria</taxon>
        <taxon>Bacillati</taxon>
        <taxon>Bacillota</taxon>
        <taxon>Limnochordia</taxon>
        <taxon>Limnochordales</taxon>
        <taxon>Limnochordaceae</taxon>
        <taxon>Limnochorda</taxon>
    </lineage>
</organism>
<dbReference type="STRING" id="1555112.LIP_0643"/>
<dbReference type="Gene3D" id="3.40.50.11740">
    <property type="entry name" value="HypD, alpha/beta domain 2"/>
    <property type="match status" value="2"/>
</dbReference>
<dbReference type="EMBL" id="AP014924">
    <property type="protein sequence ID" value="BAS26500.1"/>
    <property type="molecule type" value="Genomic_DNA"/>
</dbReference>
<evidence type="ECO:0000256" key="3">
    <source>
        <dbReference type="ARBA" id="ARBA00023004"/>
    </source>
</evidence>
<dbReference type="PANTHER" id="PTHR30149:SF0">
    <property type="entry name" value="HYDROGENASE MATURATION FACTOR HYPD"/>
    <property type="match status" value="1"/>
</dbReference>
<dbReference type="GO" id="GO:0005506">
    <property type="term" value="F:iron ion binding"/>
    <property type="evidence" value="ECO:0007669"/>
    <property type="project" value="TreeGrafter"/>
</dbReference>
<evidence type="ECO:0000313" key="6">
    <source>
        <dbReference type="Proteomes" id="UP000065807"/>
    </source>
</evidence>
<dbReference type="RefSeq" id="WP_068134122.1">
    <property type="nucleotide sequence ID" value="NZ_AP014924.1"/>
</dbReference>
<dbReference type="GO" id="GO:0051604">
    <property type="term" value="P:protein maturation"/>
    <property type="evidence" value="ECO:0007669"/>
    <property type="project" value="TreeGrafter"/>
</dbReference>
<evidence type="ECO:0000256" key="4">
    <source>
        <dbReference type="SAM" id="MobiDB-lite"/>
    </source>
</evidence>
<dbReference type="InterPro" id="IPR042243">
    <property type="entry name" value="HypD_1"/>
</dbReference>
<dbReference type="Gene3D" id="6.10.20.100">
    <property type="match status" value="1"/>
</dbReference>
<dbReference type="Proteomes" id="UP000065807">
    <property type="component" value="Chromosome"/>
</dbReference>
<dbReference type="GO" id="GO:0070025">
    <property type="term" value="F:carbon monoxide binding"/>
    <property type="evidence" value="ECO:0007669"/>
    <property type="project" value="TreeGrafter"/>
</dbReference>
<dbReference type="GO" id="GO:0051539">
    <property type="term" value="F:4 iron, 4 sulfur cluster binding"/>
    <property type="evidence" value="ECO:0007669"/>
    <property type="project" value="TreeGrafter"/>
</dbReference>
<name>A0A0K2SHD1_LIMPI</name>